<feature type="region of interest" description="Disordered" evidence="1">
    <location>
        <begin position="89"/>
        <end position="117"/>
    </location>
</feature>
<evidence type="ECO:0000313" key="2">
    <source>
        <dbReference type="EMBL" id="GMH90179.1"/>
    </source>
</evidence>
<reference evidence="3" key="1">
    <citation type="journal article" date="2023" name="Commun. Biol.">
        <title>Genome analysis of Parmales, the sister group of diatoms, reveals the evolutionary specialization of diatoms from phago-mixotrophs to photoautotrophs.</title>
        <authorList>
            <person name="Ban H."/>
            <person name="Sato S."/>
            <person name="Yoshikawa S."/>
            <person name="Yamada K."/>
            <person name="Nakamura Y."/>
            <person name="Ichinomiya M."/>
            <person name="Sato N."/>
            <person name="Blanc-Mathieu R."/>
            <person name="Endo H."/>
            <person name="Kuwata A."/>
            <person name="Ogata H."/>
        </authorList>
    </citation>
    <scope>NUCLEOTIDE SEQUENCE [LARGE SCALE GENOMIC DNA]</scope>
    <source>
        <strain evidence="3">NIES 3699</strain>
    </source>
</reference>
<proteinExistence type="predicted"/>
<comment type="caution">
    <text evidence="2">The sequence shown here is derived from an EMBL/GenBank/DDBJ whole genome shotgun (WGS) entry which is preliminary data.</text>
</comment>
<keyword evidence="3" id="KW-1185">Reference proteome</keyword>
<gene>
    <name evidence="2" type="ORF">TrVE_jg8110</name>
</gene>
<sequence>MFPGRRAAPPQQGLPPPGYAQPLASPPGYAQPLPPGYGQQQQQLPPGYAQPPAAVAYPQQQQMFMGPRGVPMNANVMASMPMAVPQYQPQQVGQYQQPAKPYVPGQRTAAQKERDENRGGCAGFCACLFCGC</sequence>
<feature type="region of interest" description="Disordered" evidence="1">
    <location>
        <begin position="1"/>
        <end position="52"/>
    </location>
</feature>
<name>A0A9W7BG83_9STRA</name>
<organism evidence="2 3">
    <name type="scientific">Triparma verrucosa</name>
    <dbReference type="NCBI Taxonomy" id="1606542"/>
    <lineage>
        <taxon>Eukaryota</taxon>
        <taxon>Sar</taxon>
        <taxon>Stramenopiles</taxon>
        <taxon>Ochrophyta</taxon>
        <taxon>Bolidophyceae</taxon>
        <taxon>Parmales</taxon>
        <taxon>Triparmaceae</taxon>
        <taxon>Triparma</taxon>
    </lineage>
</organism>
<dbReference type="Proteomes" id="UP001165160">
    <property type="component" value="Unassembled WGS sequence"/>
</dbReference>
<dbReference type="EMBL" id="BRXX01000103">
    <property type="protein sequence ID" value="GMH90179.1"/>
    <property type="molecule type" value="Genomic_DNA"/>
</dbReference>
<feature type="compositionally biased region" description="Low complexity" evidence="1">
    <location>
        <begin position="20"/>
        <end position="52"/>
    </location>
</feature>
<protein>
    <submittedName>
        <fullName evidence="2">Uncharacterized protein</fullName>
    </submittedName>
</protein>
<evidence type="ECO:0000256" key="1">
    <source>
        <dbReference type="SAM" id="MobiDB-lite"/>
    </source>
</evidence>
<accession>A0A9W7BG83</accession>
<dbReference type="AlphaFoldDB" id="A0A9W7BG83"/>
<evidence type="ECO:0000313" key="3">
    <source>
        <dbReference type="Proteomes" id="UP001165160"/>
    </source>
</evidence>
<feature type="compositionally biased region" description="Low complexity" evidence="1">
    <location>
        <begin position="89"/>
        <end position="98"/>
    </location>
</feature>